<dbReference type="EMBL" id="DS661090">
    <property type="protein sequence ID" value="EEC03072.1"/>
    <property type="molecule type" value="Genomic_DNA"/>
</dbReference>
<name>B7P900_IXOSC</name>
<dbReference type="HOGENOM" id="CLU_1715269_0_0_1"/>
<keyword evidence="3" id="KW-1185">Reference proteome</keyword>
<dbReference type="Proteomes" id="UP000001555">
    <property type="component" value="Unassembled WGS sequence"/>
</dbReference>
<evidence type="ECO:0000313" key="1">
    <source>
        <dbReference type="EMBL" id="EEC03072.1"/>
    </source>
</evidence>
<evidence type="ECO:0000313" key="3">
    <source>
        <dbReference type="Proteomes" id="UP000001555"/>
    </source>
</evidence>
<sequence>MGEEILPPLDKRMLILKMHNTPGCCVWWTYVSICNATNSFEQRHCCAVECGRKSAKNTKSCSNSRLLLPPKTPRKLSDVHIPKISQQNPVVLCALQETNIVLRNKHFCRVCCRVNRFVSNYSRISFIRTRGRPNICLNKAEFELAGVSSHRDA</sequence>
<reference evidence="1 3" key="1">
    <citation type="submission" date="2008-03" db="EMBL/GenBank/DDBJ databases">
        <title>Annotation of Ixodes scapularis.</title>
        <authorList>
            <consortium name="Ixodes scapularis Genome Project Consortium"/>
            <person name="Caler E."/>
            <person name="Hannick L.I."/>
            <person name="Bidwell S."/>
            <person name="Joardar V."/>
            <person name="Thiagarajan M."/>
            <person name="Amedeo P."/>
            <person name="Galinsky K.J."/>
            <person name="Schobel S."/>
            <person name="Inman J."/>
            <person name="Hostetler J."/>
            <person name="Miller J."/>
            <person name="Hammond M."/>
            <person name="Megy K."/>
            <person name="Lawson D."/>
            <person name="Kodira C."/>
            <person name="Sutton G."/>
            <person name="Meyer J."/>
            <person name="Hill C.A."/>
            <person name="Birren B."/>
            <person name="Nene V."/>
            <person name="Collins F."/>
            <person name="Alarcon-Chaidez F."/>
            <person name="Wikel S."/>
            <person name="Strausberg R."/>
        </authorList>
    </citation>
    <scope>NUCLEOTIDE SEQUENCE [LARGE SCALE GENOMIC DNA]</scope>
    <source>
        <strain evidence="3">Wikel</strain>
        <strain evidence="1">Wikel colony</strain>
    </source>
</reference>
<dbReference type="EnsemblMetazoa" id="ISCW024153-RA">
    <property type="protein sequence ID" value="ISCW024153-PA"/>
    <property type="gene ID" value="ISCW024153"/>
</dbReference>
<gene>
    <name evidence="1" type="ORF">IscW_ISCW024153</name>
</gene>
<dbReference type="VEuPathDB" id="VectorBase:ISCI024153"/>
<protein>
    <submittedName>
        <fullName evidence="1 2">Uncharacterized protein</fullName>
    </submittedName>
</protein>
<dbReference type="EMBL" id="ABJB010536966">
    <property type="status" value="NOT_ANNOTATED_CDS"/>
    <property type="molecule type" value="Genomic_DNA"/>
</dbReference>
<organism>
    <name type="scientific">Ixodes scapularis</name>
    <name type="common">Black-legged tick</name>
    <name type="synonym">Deer tick</name>
    <dbReference type="NCBI Taxonomy" id="6945"/>
    <lineage>
        <taxon>Eukaryota</taxon>
        <taxon>Metazoa</taxon>
        <taxon>Ecdysozoa</taxon>
        <taxon>Arthropoda</taxon>
        <taxon>Chelicerata</taxon>
        <taxon>Arachnida</taxon>
        <taxon>Acari</taxon>
        <taxon>Parasitiformes</taxon>
        <taxon>Ixodida</taxon>
        <taxon>Ixodoidea</taxon>
        <taxon>Ixodidae</taxon>
        <taxon>Ixodinae</taxon>
        <taxon>Ixodes</taxon>
    </lineage>
</organism>
<dbReference type="InParanoid" id="B7P900"/>
<accession>B7P900</accession>
<dbReference type="PaxDb" id="6945-B7P900"/>
<reference evidence="2" key="2">
    <citation type="submission" date="2020-05" db="UniProtKB">
        <authorList>
            <consortium name="EnsemblMetazoa"/>
        </authorList>
    </citation>
    <scope>IDENTIFICATION</scope>
    <source>
        <strain evidence="2">wikel</strain>
    </source>
</reference>
<evidence type="ECO:0000313" key="2">
    <source>
        <dbReference type="EnsemblMetazoa" id="ISCW024153-PA"/>
    </source>
</evidence>
<dbReference type="VEuPathDB" id="VectorBase:ISCW024153"/>
<dbReference type="AlphaFoldDB" id="B7P900"/>
<proteinExistence type="predicted"/>